<comment type="caution">
    <text evidence="2">The sequence shown here is derived from an EMBL/GenBank/DDBJ whole genome shotgun (WGS) entry which is preliminary data.</text>
</comment>
<dbReference type="AlphaFoldDB" id="A0AAW2YR83"/>
<evidence type="ECO:0000313" key="3">
    <source>
        <dbReference type="Proteomes" id="UP001431209"/>
    </source>
</evidence>
<feature type="region of interest" description="Disordered" evidence="1">
    <location>
        <begin position="1"/>
        <end position="22"/>
    </location>
</feature>
<evidence type="ECO:0000256" key="1">
    <source>
        <dbReference type="SAM" id="MobiDB-lite"/>
    </source>
</evidence>
<reference evidence="2 3" key="1">
    <citation type="submission" date="2024-03" db="EMBL/GenBank/DDBJ databases">
        <title>The Acrasis kona genome and developmental transcriptomes reveal deep origins of eukaryotic multicellular pathways.</title>
        <authorList>
            <person name="Sheikh S."/>
            <person name="Fu C.-J."/>
            <person name="Brown M.W."/>
            <person name="Baldauf S.L."/>
        </authorList>
    </citation>
    <scope>NUCLEOTIDE SEQUENCE [LARGE SCALE GENOMIC DNA]</scope>
    <source>
        <strain evidence="2 3">ATCC MYA-3509</strain>
    </source>
</reference>
<proteinExistence type="predicted"/>
<gene>
    <name evidence="2" type="ORF">AKO1_007571</name>
</gene>
<name>A0AAW2YR83_9EUKA</name>
<dbReference type="Proteomes" id="UP001431209">
    <property type="component" value="Unassembled WGS sequence"/>
</dbReference>
<protein>
    <submittedName>
        <fullName evidence="2">Uncharacterized protein</fullName>
    </submittedName>
</protein>
<organism evidence="2 3">
    <name type="scientific">Acrasis kona</name>
    <dbReference type="NCBI Taxonomy" id="1008807"/>
    <lineage>
        <taxon>Eukaryota</taxon>
        <taxon>Discoba</taxon>
        <taxon>Heterolobosea</taxon>
        <taxon>Tetramitia</taxon>
        <taxon>Eutetramitia</taxon>
        <taxon>Acrasidae</taxon>
        <taxon>Acrasis</taxon>
    </lineage>
</organism>
<dbReference type="EMBL" id="JAOPGA020000542">
    <property type="protein sequence ID" value="KAL0479361.1"/>
    <property type="molecule type" value="Genomic_DNA"/>
</dbReference>
<sequence length="59" mass="6728">MNIREAFRPNSDLAAPDSDKSAGLFSFNKYPEGVRHSTFHPYVLADHESQTANKYTQRN</sequence>
<evidence type="ECO:0000313" key="2">
    <source>
        <dbReference type="EMBL" id="KAL0479361.1"/>
    </source>
</evidence>
<keyword evidence="3" id="KW-1185">Reference proteome</keyword>
<accession>A0AAW2YR83</accession>